<feature type="compositionally biased region" description="Low complexity" evidence="1">
    <location>
        <begin position="156"/>
        <end position="171"/>
    </location>
</feature>
<evidence type="ECO:0000256" key="1">
    <source>
        <dbReference type="SAM" id="MobiDB-lite"/>
    </source>
</evidence>
<reference evidence="2" key="1">
    <citation type="submission" date="2021-06" db="EMBL/GenBank/DDBJ databases">
        <authorList>
            <person name="Kallberg Y."/>
            <person name="Tangrot J."/>
            <person name="Rosling A."/>
        </authorList>
    </citation>
    <scope>NUCLEOTIDE SEQUENCE</scope>
    <source>
        <strain evidence="2">FL130A</strain>
    </source>
</reference>
<proteinExistence type="predicted"/>
<evidence type="ECO:0000313" key="3">
    <source>
        <dbReference type="Proteomes" id="UP000789508"/>
    </source>
</evidence>
<keyword evidence="3" id="KW-1185">Reference proteome</keyword>
<feature type="region of interest" description="Disordered" evidence="1">
    <location>
        <begin position="178"/>
        <end position="207"/>
    </location>
</feature>
<accession>A0A9N8YTF3</accession>
<feature type="compositionally biased region" description="Acidic residues" evidence="1">
    <location>
        <begin position="191"/>
        <end position="207"/>
    </location>
</feature>
<name>A0A9N8YTF3_9GLOM</name>
<feature type="region of interest" description="Disordered" evidence="1">
    <location>
        <begin position="154"/>
        <end position="173"/>
    </location>
</feature>
<feature type="region of interest" description="Disordered" evidence="1">
    <location>
        <begin position="1"/>
        <end position="22"/>
    </location>
</feature>
<sequence>MKRSFSLYERHEQQPGGGGSCGNCKECIEREQERERMRYQNNYGYILESGNGEAIQTSSVKGKGRLEFGNNEIKNQTSNNNPTSMTTNSILSNYNYNPHHNFSTPYTSMYTPSSTTSANLLYTNTNLKRNPSPQYNKDNMMLISDISEERKFPFESMSTSSPTSISPHTHSNNMDILSATNMMKEENDNGGWEDDCDEDDVDPWELE</sequence>
<dbReference type="OrthoDB" id="10503734at2759"/>
<dbReference type="Proteomes" id="UP000789508">
    <property type="component" value="Unassembled WGS sequence"/>
</dbReference>
<evidence type="ECO:0000313" key="2">
    <source>
        <dbReference type="EMBL" id="CAG8454679.1"/>
    </source>
</evidence>
<comment type="caution">
    <text evidence="2">The sequence shown here is derived from an EMBL/GenBank/DDBJ whole genome shotgun (WGS) entry which is preliminary data.</text>
</comment>
<organism evidence="2 3">
    <name type="scientific">Ambispora leptoticha</name>
    <dbReference type="NCBI Taxonomy" id="144679"/>
    <lineage>
        <taxon>Eukaryota</taxon>
        <taxon>Fungi</taxon>
        <taxon>Fungi incertae sedis</taxon>
        <taxon>Mucoromycota</taxon>
        <taxon>Glomeromycotina</taxon>
        <taxon>Glomeromycetes</taxon>
        <taxon>Archaeosporales</taxon>
        <taxon>Ambisporaceae</taxon>
        <taxon>Ambispora</taxon>
    </lineage>
</organism>
<dbReference type="AlphaFoldDB" id="A0A9N8YTF3"/>
<dbReference type="EMBL" id="CAJVPS010000121">
    <property type="protein sequence ID" value="CAG8454679.1"/>
    <property type="molecule type" value="Genomic_DNA"/>
</dbReference>
<protein>
    <submittedName>
        <fullName evidence="2">4323_t:CDS:1</fullName>
    </submittedName>
</protein>
<gene>
    <name evidence="2" type="ORF">ALEPTO_LOCUS1212</name>
</gene>